<evidence type="ECO:0000313" key="2">
    <source>
        <dbReference type="EMBL" id="EYC34401.1"/>
    </source>
</evidence>
<evidence type="ECO:0000256" key="1">
    <source>
        <dbReference type="SAM" id="MobiDB-lite"/>
    </source>
</evidence>
<gene>
    <name evidence="2" type="primary">Acey_s0001.g396</name>
    <name evidence="2" type="synonym">Acey-Y71G12B.13</name>
    <name evidence="2" type="ORF">Y032_0001g396</name>
</gene>
<evidence type="ECO:0000313" key="3">
    <source>
        <dbReference type="Proteomes" id="UP000024635"/>
    </source>
</evidence>
<feature type="compositionally biased region" description="Low complexity" evidence="1">
    <location>
        <begin position="168"/>
        <end position="184"/>
    </location>
</feature>
<keyword evidence="3" id="KW-1185">Reference proteome</keyword>
<name>A0A016W480_9BILA</name>
<protein>
    <submittedName>
        <fullName evidence="2">Uncharacterized protein</fullName>
    </submittedName>
</protein>
<feature type="compositionally biased region" description="Polar residues" evidence="1">
    <location>
        <begin position="397"/>
        <end position="411"/>
    </location>
</feature>
<accession>A0A016W480</accession>
<organism evidence="2 3">
    <name type="scientific">Ancylostoma ceylanicum</name>
    <dbReference type="NCBI Taxonomy" id="53326"/>
    <lineage>
        <taxon>Eukaryota</taxon>
        <taxon>Metazoa</taxon>
        <taxon>Ecdysozoa</taxon>
        <taxon>Nematoda</taxon>
        <taxon>Chromadorea</taxon>
        <taxon>Rhabditida</taxon>
        <taxon>Rhabditina</taxon>
        <taxon>Rhabditomorpha</taxon>
        <taxon>Strongyloidea</taxon>
        <taxon>Ancylostomatidae</taxon>
        <taxon>Ancylostomatinae</taxon>
        <taxon>Ancylostoma</taxon>
    </lineage>
</organism>
<comment type="caution">
    <text evidence="2">The sequence shown here is derived from an EMBL/GenBank/DDBJ whole genome shotgun (WGS) entry which is preliminary data.</text>
</comment>
<dbReference type="Proteomes" id="UP000024635">
    <property type="component" value="Unassembled WGS sequence"/>
</dbReference>
<sequence>MFYLKIERELLTCCYCQAPLEAIPLHTDDSTGEQHFFWACKNMKKKRCYFPIGMPNKVFWLRRTAEERQIGFFPRPQVRQLPQDFRHFYPTVFSGDVSRKPSTSRCAANVSSTASESLSCTTLSHSPSVSSSSISSDNAAVEHLLNMNHDANATGASVWGSATNEAGSTSSRRSRTPATGSTSSRRSRTLNSDINDGSSVSVARSTLSTYASSEVSDGAIADVICDQLHEMGVDAMMEDEELIKQMSNAVRRLKKNASANHFHRLTEAQYRASVEHLFNLDVTPIKRRLNVLSVELTRAVAVMRSECDVDTMLDAMGGGELASEPPAKRIRSAGVKAELRKRVEALLRKLTEERRNSSEDSGPVAEATSAEGAPAEGDPAEADPDSAREWYDGEDGPTTSAEVEPSTSAVTSLAEEERLNAIIQSKIRSHVANSAARRHAHRSRKQYQLNSELTHQPQEITQPVEERQSLIQTSAMPLNVDVATPEHTFDHDDVPLSFDSPYAEDSFADDSSLGFTHEDHAQSQPQISISDAPLISEHDHSPQTFIPPGSQASTSYSLELNLFDGYEFLC</sequence>
<proteinExistence type="predicted"/>
<dbReference type="AlphaFoldDB" id="A0A016W480"/>
<feature type="region of interest" description="Disordered" evidence="1">
    <location>
        <begin position="159"/>
        <end position="198"/>
    </location>
</feature>
<feature type="region of interest" description="Disordered" evidence="1">
    <location>
        <begin position="350"/>
        <end position="412"/>
    </location>
</feature>
<dbReference type="OrthoDB" id="5835567at2759"/>
<reference evidence="3" key="1">
    <citation type="journal article" date="2015" name="Nat. Genet.">
        <title>The genome and transcriptome of the zoonotic hookworm Ancylostoma ceylanicum identify infection-specific gene families.</title>
        <authorList>
            <person name="Schwarz E.M."/>
            <person name="Hu Y."/>
            <person name="Antoshechkin I."/>
            <person name="Miller M.M."/>
            <person name="Sternberg P.W."/>
            <person name="Aroian R.V."/>
        </authorList>
    </citation>
    <scope>NUCLEOTIDE SEQUENCE</scope>
    <source>
        <strain evidence="3">HY135</strain>
    </source>
</reference>
<dbReference type="EMBL" id="JARK01001337">
    <property type="protein sequence ID" value="EYC34401.1"/>
    <property type="molecule type" value="Genomic_DNA"/>
</dbReference>